<organism evidence="1 2">
    <name type="scientific">Funneliformis geosporum</name>
    <dbReference type="NCBI Taxonomy" id="1117311"/>
    <lineage>
        <taxon>Eukaryota</taxon>
        <taxon>Fungi</taxon>
        <taxon>Fungi incertae sedis</taxon>
        <taxon>Mucoromycota</taxon>
        <taxon>Glomeromycotina</taxon>
        <taxon>Glomeromycetes</taxon>
        <taxon>Glomerales</taxon>
        <taxon>Glomeraceae</taxon>
        <taxon>Funneliformis</taxon>
    </lineage>
</organism>
<dbReference type="AlphaFoldDB" id="A0A9W4S9Q8"/>
<protein>
    <submittedName>
        <fullName evidence="1">20051_t:CDS:1</fullName>
    </submittedName>
</protein>
<keyword evidence="2" id="KW-1185">Reference proteome</keyword>
<reference evidence="1" key="1">
    <citation type="submission" date="2022-08" db="EMBL/GenBank/DDBJ databases">
        <authorList>
            <person name="Kallberg Y."/>
            <person name="Tangrot J."/>
            <person name="Rosling A."/>
        </authorList>
    </citation>
    <scope>NUCLEOTIDE SEQUENCE</scope>
    <source>
        <strain evidence="1">Wild A</strain>
    </source>
</reference>
<dbReference type="OrthoDB" id="2372466at2759"/>
<dbReference type="Gene3D" id="1.10.30.10">
    <property type="entry name" value="High mobility group box domain"/>
    <property type="match status" value="1"/>
</dbReference>
<dbReference type="SUPFAM" id="SSF47095">
    <property type="entry name" value="HMG-box"/>
    <property type="match status" value="1"/>
</dbReference>
<name>A0A9W4S9Q8_9GLOM</name>
<proteinExistence type="predicted"/>
<gene>
    <name evidence="1" type="ORF">FWILDA_LOCUS314</name>
</gene>
<dbReference type="Proteomes" id="UP001153678">
    <property type="component" value="Unassembled WGS sequence"/>
</dbReference>
<dbReference type="EMBL" id="CAMKVN010000019">
    <property type="protein sequence ID" value="CAI2161953.1"/>
    <property type="molecule type" value="Genomic_DNA"/>
</dbReference>
<evidence type="ECO:0000313" key="2">
    <source>
        <dbReference type="Proteomes" id="UP001153678"/>
    </source>
</evidence>
<comment type="caution">
    <text evidence="1">The sequence shown here is derived from an EMBL/GenBank/DDBJ whole genome shotgun (WGS) entry which is preliminary data.</text>
</comment>
<accession>A0A9W4S9Q8</accession>
<dbReference type="InterPro" id="IPR036910">
    <property type="entry name" value="HMG_box_dom_sf"/>
</dbReference>
<evidence type="ECO:0000313" key="1">
    <source>
        <dbReference type="EMBL" id="CAI2161953.1"/>
    </source>
</evidence>
<sequence length="218" mass="25963">MPKSNEKSSDDLADFKLPFPPRITAHEVVSMKKKKGKKPSKSSNAFMIYRKVFSKEVAKIHRFQQKKISPICGHFWNREPKYVKDVYRQLATEVDKLFLQLREETSLQDRIEWNMKAIPKITSQRLEKPSPSILPELSIDYYLKEFENLPHDPYNNYENIDINDPIAPENSYFPLPLMYPPAIPYYNWNFESYEMQPPFYHFQIDSNFNSNILFRNNL</sequence>